<dbReference type="EMBL" id="JBEPBX010000073">
    <property type="protein sequence ID" value="MER6618623.1"/>
    <property type="molecule type" value="Genomic_DNA"/>
</dbReference>
<keyword evidence="1" id="KW-0812">Transmembrane</keyword>
<accession>A0ABV1V6F4</accession>
<evidence type="ECO:0000313" key="3">
    <source>
        <dbReference type="Proteomes" id="UP001445472"/>
    </source>
</evidence>
<name>A0ABV1V6F4_9ACTN</name>
<evidence type="ECO:0000313" key="2">
    <source>
        <dbReference type="EMBL" id="MER6618623.1"/>
    </source>
</evidence>
<organism evidence="2 3">
    <name type="scientific">Streptomyces xantholiticus</name>
    <dbReference type="NCBI Taxonomy" id="68285"/>
    <lineage>
        <taxon>Bacteria</taxon>
        <taxon>Bacillati</taxon>
        <taxon>Actinomycetota</taxon>
        <taxon>Actinomycetes</taxon>
        <taxon>Kitasatosporales</taxon>
        <taxon>Streptomycetaceae</taxon>
        <taxon>Streptomyces</taxon>
    </lineage>
</organism>
<gene>
    <name evidence="2" type="ORF">ABT276_36115</name>
</gene>
<keyword evidence="1" id="KW-1133">Transmembrane helix</keyword>
<proteinExistence type="predicted"/>
<keyword evidence="1" id="KW-0472">Membrane</keyword>
<dbReference type="RefSeq" id="WP_351979425.1">
    <property type="nucleotide sequence ID" value="NZ_JBEPBX010000073.1"/>
</dbReference>
<keyword evidence="3" id="KW-1185">Reference proteome</keyword>
<sequence>MTTETSSATGQPPSITTPPPPRWARWAAHAVPLVALPSSLWRLAMAAGLPVGYSDEVLRTDYDIPGAGYLILPLITVAQEAAALLTLGLVSNWGLVAPRWIPFIGGRPVRPMAAAVPAALGALILTLVTFSQWMLWDTVDEGTLTGAHRAFMGWCYAPLLLWGPLLAAVTVSYHLRRRRER</sequence>
<comment type="caution">
    <text evidence="2">The sequence shown here is derived from an EMBL/GenBank/DDBJ whole genome shotgun (WGS) entry which is preliminary data.</text>
</comment>
<feature type="transmembrane region" description="Helical" evidence="1">
    <location>
        <begin position="156"/>
        <end position="175"/>
    </location>
</feature>
<reference evidence="2 3" key="1">
    <citation type="submission" date="2024-06" db="EMBL/GenBank/DDBJ databases">
        <title>The Natural Products Discovery Center: Release of the First 8490 Sequenced Strains for Exploring Actinobacteria Biosynthetic Diversity.</title>
        <authorList>
            <person name="Kalkreuter E."/>
            <person name="Kautsar S.A."/>
            <person name="Yang D."/>
            <person name="Bader C.D."/>
            <person name="Teijaro C.N."/>
            <person name="Fluegel L."/>
            <person name="Davis C.M."/>
            <person name="Simpson J.R."/>
            <person name="Lauterbach L."/>
            <person name="Steele A.D."/>
            <person name="Gui C."/>
            <person name="Meng S."/>
            <person name="Li G."/>
            <person name="Viehrig K."/>
            <person name="Ye F."/>
            <person name="Su P."/>
            <person name="Kiefer A.F."/>
            <person name="Nichols A."/>
            <person name="Cepeda A.J."/>
            <person name="Yan W."/>
            <person name="Fan B."/>
            <person name="Jiang Y."/>
            <person name="Adhikari A."/>
            <person name="Zheng C.-J."/>
            <person name="Schuster L."/>
            <person name="Cowan T.M."/>
            <person name="Smanski M.J."/>
            <person name="Chevrette M.G."/>
            <person name="De Carvalho L.P.S."/>
            <person name="Shen B."/>
        </authorList>
    </citation>
    <scope>NUCLEOTIDE SEQUENCE [LARGE SCALE GENOMIC DNA]</scope>
    <source>
        <strain evidence="2 3">NPDC000837</strain>
    </source>
</reference>
<evidence type="ECO:0000256" key="1">
    <source>
        <dbReference type="SAM" id="Phobius"/>
    </source>
</evidence>
<protein>
    <submittedName>
        <fullName evidence="2">Uncharacterized protein</fullName>
    </submittedName>
</protein>
<dbReference type="Proteomes" id="UP001445472">
    <property type="component" value="Unassembled WGS sequence"/>
</dbReference>
<feature type="transmembrane region" description="Helical" evidence="1">
    <location>
        <begin position="112"/>
        <end position="136"/>
    </location>
</feature>